<proteinExistence type="predicted"/>
<gene>
    <name evidence="2" type="ORF">OL497_22170</name>
</gene>
<evidence type="ECO:0000259" key="1">
    <source>
        <dbReference type="Pfam" id="PF09951"/>
    </source>
</evidence>
<dbReference type="Proteomes" id="UP001207742">
    <property type="component" value="Unassembled WGS sequence"/>
</dbReference>
<dbReference type="InterPro" id="IPR018689">
    <property type="entry name" value="Imm33_dom"/>
</dbReference>
<dbReference type="Pfam" id="PF09951">
    <property type="entry name" value="Imm33"/>
    <property type="match status" value="1"/>
</dbReference>
<evidence type="ECO:0000313" key="2">
    <source>
        <dbReference type="EMBL" id="MCW3486625.1"/>
    </source>
</evidence>
<feature type="domain" description="Immunity protein Imm33" evidence="1">
    <location>
        <begin position="31"/>
        <end position="116"/>
    </location>
</feature>
<comment type="caution">
    <text evidence="2">The sequence shown here is derived from an EMBL/GenBank/DDBJ whole genome shotgun (WGS) entry which is preliminary data.</text>
</comment>
<name>A0ABT3ISC1_9BACT</name>
<dbReference type="EMBL" id="JAPDNS010000002">
    <property type="protein sequence ID" value="MCW3486625.1"/>
    <property type="molecule type" value="Genomic_DNA"/>
</dbReference>
<dbReference type="PANTHER" id="PTHR38743">
    <property type="entry name" value="SIMILAR TO GLYOXYLASE I FAMILY PROTEIN"/>
    <property type="match status" value="1"/>
</dbReference>
<dbReference type="PANTHER" id="PTHR38743:SF2">
    <property type="entry name" value="DUF2185 DOMAIN-CONTAINING PROTEIN"/>
    <property type="match status" value="1"/>
</dbReference>
<reference evidence="2 3" key="1">
    <citation type="submission" date="2022-10" db="EMBL/GenBank/DDBJ databases">
        <title>Chitinophaga nivalis PC15 sp. nov., isolated from Pyeongchang county, South Korea.</title>
        <authorList>
            <person name="Trinh H.N."/>
        </authorList>
    </citation>
    <scope>NUCLEOTIDE SEQUENCE [LARGE SCALE GENOMIC DNA]</scope>
    <source>
        <strain evidence="2 3">PC14</strain>
    </source>
</reference>
<dbReference type="RefSeq" id="WP_264733440.1">
    <property type="nucleotide sequence ID" value="NZ_JAPDNR010000001.1"/>
</dbReference>
<protein>
    <submittedName>
        <fullName evidence="2">DUF2185 domain-containing protein</fullName>
    </submittedName>
</protein>
<sequence length="117" mass="13392">MKIKSEDMSNEIQFSIDEIVHLVPVEMGGGIITNKVSIDGMLIKYLYRETPSNEYDSGWRFFAGNETSEYLNDANNCKAYHLNTIANIDPTIIPYLNMPIGTELERVPDSREFREVL</sequence>
<organism evidence="2 3">
    <name type="scientific">Chitinophaga nivalis</name>
    <dbReference type="NCBI Taxonomy" id="2991709"/>
    <lineage>
        <taxon>Bacteria</taxon>
        <taxon>Pseudomonadati</taxon>
        <taxon>Bacteroidota</taxon>
        <taxon>Chitinophagia</taxon>
        <taxon>Chitinophagales</taxon>
        <taxon>Chitinophagaceae</taxon>
        <taxon>Chitinophaga</taxon>
    </lineage>
</organism>
<accession>A0ABT3ISC1</accession>
<evidence type="ECO:0000313" key="3">
    <source>
        <dbReference type="Proteomes" id="UP001207742"/>
    </source>
</evidence>
<keyword evidence="3" id="KW-1185">Reference proteome</keyword>